<dbReference type="EMBL" id="JACGCI010000020">
    <property type="protein sequence ID" value="KAF6758132.1"/>
    <property type="molecule type" value="Genomic_DNA"/>
</dbReference>
<evidence type="ECO:0000256" key="3">
    <source>
        <dbReference type="ARBA" id="ARBA00022833"/>
    </source>
</evidence>
<dbReference type="Gene3D" id="6.10.140.2220">
    <property type="match status" value="1"/>
</dbReference>
<comment type="caution">
    <text evidence="6">The sequence shown here is derived from an EMBL/GenBank/DDBJ whole genome shotgun (WGS) entry which is preliminary data.</text>
</comment>
<reference evidence="6 7" key="1">
    <citation type="submission" date="2020-07" db="EMBL/GenBank/DDBJ databases">
        <title>Comparative genomics of pyrophilous fungi reveals a link between fire events and developmental genes.</title>
        <authorList>
            <consortium name="DOE Joint Genome Institute"/>
            <person name="Steindorff A.S."/>
            <person name="Carver A."/>
            <person name="Calhoun S."/>
            <person name="Stillman K."/>
            <person name="Liu H."/>
            <person name="Lipzen A."/>
            <person name="Pangilinan J."/>
            <person name="Labutti K."/>
            <person name="Bruns T.D."/>
            <person name="Grigoriev I.V."/>
        </authorList>
    </citation>
    <scope>NUCLEOTIDE SEQUENCE [LARGE SCALE GENOMIC DNA]</scope>
    <source>
        <strain evidence="6 7">CBS 144469</strain>
    </source>
</reference>
<dbReference type="Pfam" id="PF01753">
    <property type="entry name" value="zf-MYND"/>
    <property type="match status" value="1"/>
</dbReference>
<sequence>MATHGSGHDNDSEYLDEVANKAFSGSASDLLEMHLAMKDAGTYTLTGIRALLSTLTIGPQESASSGESATDTPSGPANLALTFLGDFPSLCPPNLKEDAVSCLQDAIPGMIRWVGRIIQSGPGVWPQGRRLELDDLEFQELVNRGGIVLSLIELYLFNKERTLKDIASNPYIIDLAVFLWVATHKGDPLLCPLSDSRGNNPETYTYKDIFTKLFFIVSKEPCMAKAVAEAIMAERVCSPATFVERSIQRMKATVKIKNGEQPSHLPSSIAGHATLTHTFLPIDGLMRAGNVALHALFMEKKAPEQFMIVLSIIGTRYHAQLQQNIPTQAEKELKASSLQVLSMTRKVVEWCFNSYPYGVTAIQSVITKGVVKNIANCLELGNDPNLAKTGKESFRALYDYLARFSVFPKTLITVFQQMAICVTPKLDENKVANGLVKQMNTDATIRFRQMFQYIRWDARPVVCDNINHSQHQGLPALPEVAMMQYDKKCSGCRTALYCSQECQSEDWKARHDRECTYMGRDYKEYKRLQIPYSYNSRTFQLATLRAIYSLKAHVWAPARTPVDRGGNRPVITLDVTRWDILDRIDDLHNFITETHEIMPNHLIERFGELVKRFEADVKSEFGLVKGVFWFGDRDINLVALFKRARGGALEGSVMFTCQRQEWKGRPMQLMGLGGLAGQHERLERLGDLWSRLVIPQAKLP</sequence>
<evidence type="ECO:0000259" key="5">
    <source>
        <dbReference type="PROSITE" id="PS50865"/>
    </source>
</evidence>
<dbReference type="OrthoDB" id="2900625at2759"/>
<dbReference type="SUPFAM" id="SSF144232">
    <property type="entry name" value="HIT/MYND zinc finger-like"/>
    <property type="match status" value="1"/>
</dbReference>
<keyword evidence="1" id="KW-0479">Metal-binding</keyword>
<keyword evidence="7" id="KW-1185">Reference proteome</keyword>
<keyword evidence="3" id="KW-0862">Zinc</keyword>
<evidence type="ECO:0000256" key="2">
    <source>
        <dbReference type="ARBA" id="ARBA00022771"/>
    </source>
</evidence>
<evidence type="ECO:0000313" key="6">
    <source>
        <dbReference type="EMBL" id="KAF6758132.1"/>
    </source>
</evidence>
<gene>
    <name evidence="6" type="ORF">DFP72DRAFT_890058</name>
</gene>
<evidence type="ECO:0000256" key="1">
    <source>
        <dbReference type="ARBA" id="ARBA00022723"/>
    </source>
</evidence>
<proteinExistence type="predicted"/>
<feature type="domain" description="MYND-type" evidence="5">
    <location>
        <begin position="463"/>
        <end position="515"/>
    </location>
</feature>
<dbReference type="InterPro" id="IPR002893">
    <property type="entry name" value="Znf_MYND"/>
</dbReference>
<accession>A0A8H6MBK4</accession>
<evidence type="ECO:0000313" key="7">
    <source>
        <dbReference type="Proteomes" id="UP000521943"/>
    </source>
</evidence>
<protein>
    <recommendedName>
        <fullName evidence="5">MYND-type domain-containing protein</fullName>
    </recommendedName>
</protein>
<dbReference type="GO" id="GO:0008270">
    <property type="term" value="F:zinc ion binding"/>
    <property type="evidence" value="ECO:0007669"/>
    <property type="project" value="UniProtKB-KW"/>
</dbReference>
<organism evidence="6 7">
    <name type="scientific">Ephemerocybe angulata</name>
    <dbReference type="NCBI Taxonomy" id="980116"/>
    <lineage>
        <taxon>Eukaryota</taxon>
        <taxon>Fungi</taxon>
        <taxon>Dikarya</taxon>
        <taxon>Basidiomycota</taxon>
        <taxon>Agaricomycotina</taxon>
        <taxon>Agaricomycetes</taxon>
        <taxon>Agaricomycetidae</taxon>
        <taxon>Agaricales</taxon>
        <taxon>Agaricineae</taxon>
        <taxon>Psathyrellaceae</taxon>
        <taxon>Ephemerocybe</taxon>
    </lineage>
</organism>
<keyword evidence="2 4" id="KW-0863">Zinc-finger</keyword>
<dbReference type="PROSITE" id="PS50865">
    <property type="entry name" value="ZF_MYND_2"/>
    <property type="match status" value="1"/>
</dbReference>
<name>A0A8H6MBK4_9AGAR</name>
<dbReference type="Proteomes" id="UP000521943">
    <property type="component" value="Unassembled WGS sequence"/>
</dbReference>
<dbReference type="AlphaFoldDB" id="A0A8H6MBK4"/>
<evidence type="ECO:0000256" key="4">
    <source>
        <dbReference type="PROSITE-ProRule" id="PRU00134"/>
    </source>
</evidence>